<gene>
    <name evidence="5" type="ORF">HKD39_13550</name>
</gene>
<evidence type="ECO:0000256" key="1">
    <source>
        <dbReference type="ARBA" id="ARBA00022763"/>
    </source>
</evidence>
<organism evidence="5 6">
    <name type="scientific">Nakamurella aerolata</name>
    <dbReference type="NCBI Taxonomy" id="1656892"/>
    <lineage>
        <taxon>Bacteria</taxon>
        <taxon>Bacillati</taxon>
        <taxon>Actinomycetota</taxon>
        <taxon>Actinomycetes</taxon>
        <taxon>Nakamurellales</taxon>
        <taxon>Nakamurellaceae</taxon>
        <taxon>Nakamurella</taxon>
    </lineage>
</organism>
<dbReference type="AlphaFoldDB" id="A0A849AC56"/>
<evidence type="ECO:0000313" key="5">
    <source>
        <dbReference type="EMBL" id="NNG36718.1"/>
    </source>
</evidence>
<dbReference type="Gene3D" id="3.40.470.10">
    <property type="entry name" value="Uracil-DNA glycosylase-like domain"/>
    <property type="match status" value="1"/>
</dbReference>
<reference evidence="5 6" key="1">
    <citation type="submission" date="2020-05" db="EMBL/GenBank/DDBJ databases">
        <title>Nakamurella sp. DB0629 isolated from air conditioner.</title>
        <authorList>
            <person name="Kim D.H."/>
            <person name="Kim D.-U."/>
        </authorList>
    </citation>
    <scope>NUCLEOTIDE SEQUENCE [LARGE SCALE GENOMIC DNA]</scope>
    <source>
        <strain evidence="5 6">DB0629</strain>
    </source>
</reference>
<evidence type="ECO:0000259" key="4">
    <source>
        <dbReference type="SMART" id="SM00986"/>
    </source>
</evidence>
<dbReference type="InterPro" id="IPR005122">
    <property type="entry name" value="Uracil-DNA_glycosylase-like"/>
</dbReference>
<keyword evidence="1" id="KW-0227">DNA damage</keyword>
<dbReference type="PANTHER" id="PTHR12159:SF9">
    <property type="entry name" value="G_T MISMATCH-SPECIFIC THYMINE DNA GLYCOSYLASE"/>
    <property type="match status" value="1"/>
</dbReference>
<dbReference type="GO" id="GO:0006285">
    <property type="term" value="P:base-excision repair, AP site formation"/>
    <property type="evidence" value="ECO:0007669"/>
    <property type="project" value="InterPro"/>
</dbReference>
<dbReference type="InterPro" id="IPR015637">
    <property type="entry name" value="MUG/TDG"/>
</dbReference>
<dbReference type="CDD" id="cd10028">
    <property type="entry name" value="UDG-F2_TDG_MUG"/>
    <property type="match status" value="1"/>
</dbReference>
<keyword evidence="3" id="KW-0234">DNA repair</keyword>
<dbReference type="SMART" id="SM00987">
    <property type="entry name" value="UreE_C"/>
    <property type="match status" value="1"/>
</dbReference>
<evidence type="ECO:0000256" key="2">
    <source>
        <dbReference type="ARBA" id="ARBA00022801"/>
    </source>
</evidence>
<accession>A0A849AC56</accession>
<dbReference type="EMBL" id="JABEND010000008">
    <property type="protein sequence ID" value="NNG36718.1"/>
    <property type="molecule type" value="Genomic_DNA"/>
</dbReference>
<proteinExistence type="predicted"/>
<dbReference type="PANTHER" id="PTHR12159">
    <property type="entry name" value="G/T AND G/U MISMATCH-SPECIFIC DNA GLYCOSYLASE"/>
    <property type="match status" value="1"/>
</dbReference>
<dbReference type="Pfam" id="PF03167">
    <property type="entry name" value="UDG"/>
    <property type="match status" value="1"/>
</dbReference>
<feature type="domain" description="Uracil-DNA glycosylase-like" evidence="4">
    <location>
        <begin position="17"/>
        <end position="182"/>
    </location>
</feature>
<dbReference type="RefSeq" id="WP_171200424.1">
    <property type="nucleotide sequence ID" value="NZ_JABEND010000008.1"/>
</dbReference>
<name>A0A849AC56_9ACTN</name>
<dbReference type="SUPFAM" id="SSF52141">
    <property type="entry name" value="Uracil-DNA glycosylase-like"/>
    <property type="match status" value="1"/>
</dbReference>
<dbReference type="InterPro" id="IPR036895">
    <property type="entry name" value="Uracil-DNA_glycosylase-like_sf"/>
</dbReference>
<dbReference type="GO" id="GO:0004844">
    <property type="term" value="F:uracil DNA N-glycosylase activity"/>
    <property type="evidence" value="ECO:0007669"/>
    <property type="project" value="TreeGrafter"/>
</dbReference>
<keyword evidence="6" id="KW-1185">Reference proteome</keyword>
<comment type="caution">
    <text evidence="5">The sequence shown here is derived from an EMBL/GenBank/DDBJ whole genome shotgun (WGS) entry which is preliminary data.</text>
</comment>
<dbReference type="GO" id="GO:0008263">
    <property type="term" value="F:pyrimidine-specific mismatch base pair DNA N-glycosylase activity"/>
    <property type="evidence" value="ECO:0007669"/>
    <property type="project" value="TreeGrafter"/>
</dbReference>
<dbReference type="Proteomes" id="UP000562984">
    <property type="component" value="Unassembled WGS sequence"/>
</dbReference>
<keyword evidence="2" id="KW-0378">Hydrolase</keyword>
<evidence type="ECO:0000256" key="3">
    <source>
        <dbReference type="ARBA" id="ARBA00023204"/>
    </source>
</evidence>
<protein>
    <submittedName>
        <fullName evidence="5">Mismatch-specific DNA-glycosylase</fullName>
    </submittedName>
</protein>
<sequence>MGFSKQDLEAARGKQVDDLAGPGLKLLFAGINPGLWTAAANAHFARPGNRFYPALLQAGIIDRPIDASDGMSEADRRYLISRGIGITNLVRRATARADELTDEELRDGGERIARFVAAYRPKVVAFAGITSYRKAFRRPRAVVGEQPDPLAGAAVWVVPNPSGLNAHETVPSLAQAYAAAARAAGLVPAR</sequence>
<evidence type="ECO:0000313" key="6">
    <source>
        <dbReference type="Proteomes" id="UP000562984"/>
    </source>
</evidence>
<dbReference type="SMART" id="SM00986">
    <property type="entry name" value="UDG"/>
    <property type="match status" value="1"/>
</dbReference>